<keyword evidence="1" id="KW-0175">Coiled coil</keyword>
<organism evidence="3 4">
    <name type="scientific">Mugilogobius chulae</name>
    <name type="common">yellowstripe goby</name>
    <dbReference type="NCBI Taxonomy" id="88201"/>
    <lineage>
        <taxon>Eukaryota</taxon>
        <taxon>Metazoa</taxon>
        <taxon>Chordata</taxon>
        <taxon>Craniata</taxon>
        <taxon>Vertebrata</taxon>
        <taxon>Euteleostomi</taxon>
        <taxon>Actinopterygii</taxon>
        <taxon>Neopterygii</taxon>
        <taxon>Teleostei</taxon>
        <taxon>Neoteleostei</taxon>
        <taxon>Acanthomorphata</taxon>
        <taxon>Gobiaria</taxon>
        <taxon>Gobiiformes</taxon>
        <taxon>Gobioidei</taxon>
        <taxon>Gobiidae</taxon>
        <taxon>Gobionellinae</taxon>
        <taxon>Mugilogobius</taxon>
    </lineage>
</organism>
<keyword evidence="4" id="KW-1185">Reference proteome</keyword>
<dbReference type="AlphaFoldDB" id="A0AAW0N391"/>
<feature type="compositionally biased region" description="Basic and acidic residues" evidence="2">
    <location>
        <begin position="216"/>
        <end position="236"/>
    </location>
</feature>
<name>A0AAW0N391_9GOBI</name>
<protein>
    <submittedName>
        <fullName evidence="3">Uncharacterized protein</fullName>
    </submittedName>
</protein>
<comment type="caution">
    <text evidence="3">The sequence shown here is derived from an EMBL/GenBank/DDBJ whole genome shotgun (WGS) entry which is preliminary data.</text>
</comment>
<feature type="region of interest" description="Disordered" evidence="2">
    <location>
        <begin position="1"/>
        <end position="49"/>
    </location>
</feature>
<dbReference type="EMBL" id="JBBPFD010000019">
    <property type="protein sequence ID" value="KAK7886492.1"/>
    <property type="molecule type" value="Genomic_DNA"/>
</dbReference>
<reference evidence="4" key="1">
    <citation type="submission" date="2024-04" db="EMBL/GenBank/DDBJ databases">
        <title>Salinicola lusitanus LLJ914,a marine bacterium isolated from the Okinawa Trough.</title>
        <authorList>
            <person name="Li J."/>
        </authorList>
    </citation>
    <scope>NUCLEOTIDE SEQUENCE [LARGE SCALE GENOMIC DNA]</scope>
</reference>
<evidence type="ECO:0000256" key="2">
    <source>
        <dbReference type="SAM" id="MobiDB-lite"/>
    </source>
</evidence>
<feature type="compositionally biased region" description="Low complexity" evidence="2">
    <location>
        <begin position="1"/>
        <end position="11"/>
    </location>
</feature>
<sequence>MASGKSAAKLAASDHDYAPMETSGVGKRKSPASPAKSSTPPTKVKTVQDQSLDKLTEAITKLTTKVDDFGEQLTKTAVMVANVTKLAEINCADIKECKTKIKVIENEIPQLVKENTHLKERVTELERYKRRWNLKIQGMKEKDNEKTREDVLDILSHIAPHGLLPWGPLLTVRTDLGNEKMGEADKSWHPFQARLLQRGQRSPRSSMAKDGASTSGREEHLLQRCRGYIDGKRVTP</sequence>
<feature type="region of interest" description="Disordered" evidence="2">
    <location>
        <begin position="196"/>
        <end position="236"/>
    </location>
</feature>
<feature type="coiled-coil region" evidence="1">
    <location>
        <begin position="52"/>
        <end position="121"/>
    </location>
</feature>
<evidence type="ECO:0000313" key="4">
    <source>
        <dbReference type="Proteomes" id="UP001460270"/>
    </source>
</evidence>
<accession>A0AAW0N391</accession>
<evidence type="ECO:0000313" key="3">
    <source>
        <dbReference type="EMBL" id="KAK7886492.1"/>
    </source>
</evidence>
<gene>
    <name evidence="3" type="ORF">WMY93_026113</name>
</gene>
<evidence type="ECO:0000256" key="1">
    <source>
        <dbReference type="SAM" id="Coils"/>
    </source>
</evidence>
<feature type="compositionally biased region" description="Low complexity" evidence="2">
    <location>
        <begin position="31"/>
        <end position="47"/>
    </location>
</feature>
<proteinExistence type="predicted"/>
<dbReference type="Proteomes" id="UP001460270">
    <property type="component" value="Unassembled WGS sequence"/>
</dbReference>